<protein>
    <submittedName>
        <fullName evidence="5">Extracellular solute-binding protein</fullName>
    </submittedName>
</protein>
<evidence type="ECO:0000256" key="2">
    <source>
        <dbReference type="ARBA" id="ARBA00023125"/>
    </source>
</evidence>
<comment type="caution">
    <text evidence="5">The sequence shown here is derived from an EMBL/GenBank/DDBJ whole genome shotgun (WGS) entry which is preliminary data.</text>
</comment>
<evidence type="ECO:0000259" key="4">
    <source>
        <dbReference type="PROSITE" id="PS50932"/>
    </source>
</evidence>
<dbReference type="Proteomes" id="UP001473063">
    <property type="component" value="Unassembled WGS sequence"/>
</dbReference>
<dbReference type="SUPFAM" id="SSF47413">
    <property type="entry name" value="lambda repressor-like DNA-binding domains"/>
    <property type="match status" value="1"/>
</dbReference>
<keyword evidence="1" id="KW-0805">Transcription regulation</keyword>
<dbReference type="EMBL" id="JBBMEJ010000018">
    <property type="protein sequence ID" value="MEQ2371958.1"/>
    <property type="molecule type" value="Genomic_DNA"/>
</dbReference>
<dbReference type="Gene3D" id="3.40.50.2300">
    <property type="match status" value="2"/>
</dbReference>
<dbReference type="PROSITE" id="PS00356">
    <property type="entry name" value="HTH_LACI_1"/>
    <property type="match status" value="1"/>
</dbReference>
<evidence type="ECO:0000313" key="5">
    <source>
        <dbReference type="EMBL" id="MEQ2371958.1"/>
    </source>
</evidence>
<dbReference type="InterPro" id="IPR010982">
    <property type="entry name" value="Lambda_DNA-bd_dom_sf"/>
</dbReference>
<name>A0ABV1BH59_9FIRM</name>
<dbReference type="Gene3D" id="3.40.190.10">
    <property type="entry name" value="Periplasmic binding protein-like II"/>
    <property type="match status" value="2"/>
</dbReference>
<dbReference type="Pfam" id="PF00356">
    <property type="entry name" value="LacI"/>
    <property type="match status" value="1"/>
</dbReference>
<keyword evidence="2" id="KW-0238">DNA-binding</keyword>
<dbReference type="Pfam" id="PF13407">
    <property type="entry name" value="Peripla_BP_4"/>
    <property type="match status" value="1"/>
</dbReference>
<dbReference type="PANTHER" id="PTHR30146:SF109">
    <property type="entry name" value="HTH-TYPE TRANSCRIPTIONAL REGULATOR GALS"/>
    <property type="match status" value="1"/>
</dbReference>
<dbReference type="CDD" id="cd01392">
    <property type="entry name" value="HTH_LacI"/>
    <property type="match status" value="1"/>
</dbReference>
<reference evidence="5 6" key="1">
    <citation type="submission" date="2024-03" db="EMBL/GenBank/DDBJ databases">
        <title>Human intestinal bacterial collection.</title>
        <authorList>
            <person name="Pauvert C."/>
            <person name="Hitch T.C.A."/>
            <person name="Clavel T."/>
        </authorList>
    </citation>
    <scope>NUCLEOTIDE SEQUENCE [LARGE SCALE GENOMIC DNA]</scope>
    <source>
        <strain evidence="5 6">CLA-JM-H16</strain>
    </source>
</reference>
<evidence type="ECO:0000256" key="1">
    <source>
        <dbReference type="ARBA" id="ARBA00023015"/>
    </source>
</evidence>
<dbReference type="Pfam" id="PF01547">
    <property type="entry name" value="SBP_bac_1"/>
    <property type="match status" value="1"/>
</dbReference>
<keyword evidence="6" id="KW-1185">Reference proteome</keyword>
<proteinExistence type="predicted"/>
<gene>
    <name evidence="5" type="ORF">WMO28_13680</name>
</gene>
<evidence type="ECO:0000256" key="3">
    <source>
        <dbReference type="ARBA" id="ARBA00023163"/>
    </source>
</evidence>
<organism evidence="5 6">
    <name type="scientific">Blautia aquisgranensis</name>
    <dbReference type="NCBI Taxonomy" id="3133153"/>
    <lineage>
        <taxon>Bacteria</taxon>
        <taxon>Bacillati</taxon>
        <taxon>Bacillota</taxon>
        <taxon>Clostridia</taxon>
        <taxon>Lachnospirales</taxon>
        <taxon>Lachnospiraceae</taxon>
        <taxon>Blautia</taxon>
    </lineage>
</organism>
<dbReference type="Gene3D" id="1.10.260.40">
    <property type="entry name" value="lambda repressor-like DNA-binding domains"/>
    <property type="match status" value="1"/>
</dbReference>
<dbReference type="InterPro" id="IPR006059">
    <property type="entry name" value="SBP"/>
</dbReference>
<sequence>MITLKDVAQEAGVSIATVSCALSGKKAVRPETYARIMDAVEKLKYIPNYSARNLKKKASNMVSVLLPGMRSQFYAGLFDGISSCLQSQGYSINIAFSNDSADVECTKIDEFITQNSAGLIIMTAQPGNTAFFQNHIMDYQIPTVFVEREPDSICCNYVGFRHYDTFYGVVSQLLEKGYRDIGIACGPLEFSSERSYVQACRDIMEAEGEILAPDRICETNFTREDAFNSFMKYFSKNPPEVLLSTSREITYGIQTAMEYCGLRTPEDVVLISCSEESWINISQNDGVLKLSRNSTSLGEEAAKILLKNIQNPGLYEQTIREIDFSEKSRKLNLPPKMKKQNSSHRTAFKEKIRFLAVDNPTIRALQLLTGHFEEETGIGVEFHCVPQDQLFSMISDSTDALTQAYDFYTYDVPWLEYMVQNMCLADISSFIESDDFRKEKFFQTGFRNCQVNGRYFGIPVIGGIQLLFYRKDLFESRELQAEYQKRSLFSLRAPRTWKEFNDVAAFFTREKNPSSPTVYGASFAGAIDEELAPEILIRLWACGGSLWDNYHRPTFHTKENRMAFESILQTIGYIPQQDMNRSITQTVDDFCAGRTAMLITYSEFAYGINRRVKENVSGRVAASMIPGKTPASVGWNLGLNPFSTHRDAVFQFFSWLCSSDTNLYLTILNGASASMEPYHNSELLKLYPWLSSTEESLHHSRRRNSPYRKNRLIIPVEQIERILCQALRSVYQGNTSIEEALREAQKEADHLFRMYGYPTVHEIFRK</sequence>
<dbReference type="SUPFAM" id="SSF53850">
    <property type="entry name" value="Periplasmic binding protein-like II"/>
    <property type="match status" value="1"/>
</dbReference>
<dbReference type="InterPro" id="IPR025997">
    <property type="entry name" value="SBP_2_dom"/>
</dbReference>
<dbReference type="SMART" id="SM00354">
    <property type="entry name" value="HTH_LACI"/>
    <property type="match status" value="1"/>
</dbReference>
<dbReference type="CDD" id="cd06267">
    <property type="entry name" value="PBP1_LacI_sugar_binding-like"/>
    <property type="match status" value="1"/>
</dbReference>
<keyword evidence="3" id="KW-0804">Transcription</keyword>
<feature type="domain" description="HTH lacI-type" evidence="4">
    <location>
        <begin position="2"/>
        <end position="56"/>
    </location>
</feature>
<accession>A0ABV1BH59</accession>
<dbReference type="RefSeq" id="WP_349057326.1">
    <property type="nucleotide sequence ID" value="NZ_JBBMEJ010000018.1"/>
</dbReference>
<dbReference type="InterPro" id="IPR000843">
    <property type="entry name" value="HTH_LacI"/>
</dbReference>
<dbReference type="InterPro" id="IPR028082">
    <property type="entry name" value="Peripla_BP_I"/>
</dbReference>
<dbReference type="PROSITE" id="PS50932">
    <property type="entry name" value="HTH_LACI_2"/>
    <property type="match status" value="1"/>
</dbReference>
<dbReference type="PANTHER" id="PTHR30146">
    <property type="entry name" value="LACI-RELATED TRANSCRIPTIONAL REPRESSOR"/>
    <property type="match status" value="1"/>
</dbReference>
<dbReference type="SUPFAM" id="SSF53822">
    <property type="entry name" value="Periplasmic binding protein-like I"/>
    <property type="match status" value="1"/>
</dbReference>
<evidence type="ECO:0000313" key="6">
    <source>
        <dbReference type="Proteomes" id="UP001473063"/>
    </source>
</evidence>